<dbReference type="AlphaFoldDB" id="A0A9P5N534"/>
<comment type="caution">
    <text evidence="11">The sequence shown here is derived from an EMBL/GenBank/DDBJ whole genome shotgun (WGS) entry which is preliminary data.</text>
</comment>
<evidence type="ECO:0000313" key="11">
    <source>
        <dbReference type="EMBL" id="KAF8486175.1"/>
    </source>
</evidence>
<organism evidence="11 12">
    <name type="scientific">Russula ochroleuca</name>
    <dbReference type="NCBI Taxonomy" id="152965"/>
    <lineage>
        <taxon>Eukaryota</taxon>
        <taxon>Fungi</taxon>
        <taxon>Dikarya</taxon>
        <taxon>Basidiomycota</taxon>
        <taxon>Agaricomycotina</taxon>
        <taxon>Agaricomycetes</taxon>
        <taxon>Russulales</taxon>
        <taxon>Russulaceae</taxon>
        <taxon>Russula</taxon>
    </lineage>
</organism>
<dbReference type="InterPro" id="IPR017441">
    <property type="entry name" value="Protein_kinase_ATP_BS"/>
</dbReference>
<evidence type="ECO:0000256" key="2">
    <source>
        <dbReference type="ARBA" id="ARBA00022679"/>
    </source>
</evidence>
<accession>A0A9P5N534</accession>
<dbReference type="PROSITE" id="PS00107">
    <property type="entry name" value="PROTEIN_KINASE_ATP"/>
    <property type="match status" value="1"/>
</dbReference>
<dbReference type="Proteomes" id="UP000759537">
    <property type="component" value="Unassembled WGS sequence"/>
</dbReference>
<keyword evidence="4 11" id="KW-0418">Kinase</keyword>
<feature type="domain" description="Protein kinase" evidence="9">
    <location>
        <begin position="20"/>
        <end position="284"/>
    </location>
</feature>
<evidence type="ECO:0000313" key="12">
    <source>
        <dbReference type="Proteomes" id="UP000759537"/>
    </source>
</evidence>
<evidence type="ECO:0000256" key="6">
    <source>
        <dbReference type="PROSITE-ProRule" id="PRU10141"/>
    </source>
</evidence>
<evidence type="ECO:0000256" key="4">
    <source>
        <dbReference type="ARBA" id="ARBA00022777"/>
    </source>
</evidence>
<dbReference type="GO" id="GO:0001664">
    <property type="term" value="F:G protein-coupled receptor binding"/>
    <property type="evidence" value="ECO:0007669"/>
    <property type="project" value="TreeGrafter"/>
</dbReference>
<dbReference type="PANTHER" id="PTHR24355">
    <property type="entry name" value="G PROTEIN-COUPLED RECEPTOR KINASE/RIBOSOMAL PROTEIN S6 KINASE"/>
    <property type="match status" value="1"/>
</dbReference>
<keyword evidence="2" id="KW-0808">Transferase</keyword>
<keyword evidence="5 6" id="KW-0067">ATP-binding</keyword>
<dbReference type="FunFam" id="3.30.200.20:FF:000354">
    <property type="entry name" value="AGC/YANK protein kinase"/>
    <property type="match status" value="1"/>
</dbReference>
<dbReference type="PROSITE" id="PS50011">
    <property type="entry name" value="PROTEIN_KINASE_DOM"/>
    <property type="match status" value="1"/>
</dbReference>
<protein>
    <submittedName>
        <fullName evidence="11">Kinase-like domain-containing protein</fullName>
    </submittedName>
</protein>
<dbReference type="Gene3D" id="1.10.510.10">
    <property type="entry name" value="Transferase(Phosphotransferase) domain 1"/>
    <property type="match status" value="1"/>
</dbReference>
<dbReference type="GO" id="GO:0005524">
    <property type="term" value="F:ATP binding"/>
    <property type="evidence" value="ECO:0007669"/>
    <property type="project" value="UniProtKB-UniRule"/>
</dbReference>
<reference evidence="11" key="1">
    <citation type="submission" date="2019-10" db="EMBL/GenBank/DDBJ databases">
        <authorList>
            <consortium name="DOE Joint Genome Institute"/>
            <person name="Kuo A."/>
            <person name="Miyauchi S."/>
            <person name="Kiss E."/>
            <person name="Drula E."/>
            <person name="Kohler A."/>
            <person name="Sanchez-Garcia M."/>
            <person name="Andreopoulos B."/>
            <person name="Barry K.W."/>
            <person name="Bonito G."/>
            <person name="Buee M."/>
            <person name="Carver A."/>
            <person name="Chen C."/>
            <person name="Cichocki N."/>
            <person name="Clum A."/>
            <person name="Culley D."/>
            <person name="Crous P.W."/>
            <person name="Fauchery L."/>
            <person name="Girlanda M."/>
            <person name="Hayes R."/>
            <person name="Keri Z."/>
            <person name="LaButti K."/>
            <person name="Lipzen A."/>
            <person name="Lombard V."/>
            <person name="Magnuson J."/>
            <person name="Maillard F."/>
            <person name="Morin E."/>
            <person name="Murat C."/>
            <person name="Nolan M."/>
            <person name="Ohm R."/>
            <person name="Pangilinan J."/>
            <person name="Pereira M."/>
            <person name="Perotto S."/>
            <person name="Peter M."/>
            <person name="Riley R."/>
            <person name="Sitrit Y."/>
            <person name="Stielow B."/>
            <person name="Szollosi G."/>
            <person name="Zifcakova L."/>
            <person name="Stursova M."/>
            <person name="Spatafora J.W."/>
            <person name="Tedersoo L."/>
            <person name="Vaario L.-M."/>
            <person name="Yamada A."/>
            <person name="Yan M."/>
            <person name="Wang P."/>
            <person name="Xu J."/>
            <person name="Bruns T."/>
            <person name="Baldrian P."/>
            <person name="Vilgalys R."/>
            <person name="Henrissat B."/>
            <person name="Grigoriev I.V."/>
            <person name="Hibbett D."/>
            <person name="Nagy L.G."/>
            <person name="Martin F.M."/>
        </authorList>
    </citation>
    <scope>NUCLEOTIDE SEQUENCE</scope>
    <source>
        <strain evidence="11">Prilba</strain>
    </source>
</reference>
<feature type="binding site" evidence="6">
    <location>
        <position position="49"/>
    </location>
    <ligand>
        <name>ATP</name>
        <dbReference type="ChEBI" id="CHEBI:30616"/>
    </ligand>
</feature>
<keyword evidence="3 6" id="KW-0547">Nucleotide-binding</keyword>
<dbReference type="SUPFAM" id="SSF56112">
    <property type="entry name" value="Protein kinase-like (PK-like)"/>
    <property type="match status" value="1"/>
</dbReference>
<dbReference type="InterPro" id="IPR000961">
    <property type="entry name" value="AGC-kinase_C"/>
</dbReference>
<feature type="compositionally biased region" description="Low complexity" evidence="8">
    <location>
        <begin position="382"/>
        <end position="409"/>
    </location>
</feature>
<feature type="domain" description="AGC-kinase C-terminal" evidence="10">
    <location>
        <begin position="285"/>
        <end position="364"/>
    </location>
</feature>
<feature type="region of interest" description="Disordered" evidence="8">
    <location>
        <begin position="372"/>
        <end position="423"/>
    </location>
</feature>
<dbReference type="EMBL" id="WHVB01000002">
    <property type="protein sequence ID" value="KAF8486175.1"/>
    <property type="molecule type" value="Genomic_DNA"/>
</dbReference>
<dbReference type="GO" id="GO:0007186">
    <property type="term" value="P:G protein-coupled receptor signaling pathway"/>
    <property type="evidence" value="ECO:0007669"/>
    <property type="project" value="TreeGrafter"/>
</dbReference>
<evidence type="ECO:0000259" key="9">
    <source>
        <dbReference type="PROSITE" id="PS50011"/>
    </source>
</evidence>
<dbReference type="GO" id="GO:0009966">
    <property type="term" value="P:regulation of signal transduction"/>
    <property type="evidence" value="ECO:0007669"/>
    <property type="project" value="TreeGrafter"/>
</dbReference>
<dbReference type="PROSITE" id="PS51285">
    <property type="entry name" value="AGC_KINASE_CTER"/>
    <property type="match status" value="1"/>
</dbReference>
<dbReference type="OrthoDB" id="354826at2759"/>
<dbReference type="InterPro" id="IPR000719">
    <property type="entry name" value="Prot_kinase_dom"/>
</dbReference>
<evidence type="ECO:0000256" key="7">
    <source>
        <dbReference type="RuleBase" id="RU000304"/>
    </source>
</evidence>
<dbReference type="Pfam" id="PF00069">
    <property type="entry name" value="Pkinase"/>
    <property type="match status" value="1"/>
</dbReference>
<dbReference type="PANTHER" id="PTHR24355:SF30">
    <property type="entry name" value="SERINE_THREONINE-PROTEIN KINASE 32B ISOFORM X1"/>
    <property type="match status" value="1"/>
</dbReference>
<feature type="compositionally biased region" description="Basic and acidic residues" evidence="8">
    <location>
        <begin position="410"/>
        <end position="423"/>
    </location>
</feature>
<dbReference type="SMART" id="SM00220">
    <property type="entry name" value="S_TKc"/>
    <property type="match status" value="1"/>
</dbReference>
<dbReference type="PROSITE" id="PS00108">
    <property type="entry name" value="PROTEIN_KINASE_ST"/>
    <property type="match status" value="1"/>
</dbReference>
<reference evidence="11" key="2">
    <citation type="journal article" date="2020" name="Nat. Commun.">
        <title>Large-scale genome sequencing of mycorrhizal fungi provides insights into the early evolution of symbiotic traits.</title>
        <authorList>
            <person name="Miyauchi S."/>
            <person name="Kiss E."/>
            <person name="Kuo A."/>
            <person name="Drula E."/>
            <person name="Kohler A."/>
            <person name="Sanchez-Garcia M."/>
            <person name="Morin E."/>
            <person name="Andreopoulos B."/>
            <person name="Barry K.W."/>
            <person name="Bonito G."/>
            <person name="Buee M."/>
            <person name="Carver A."/>
            <person name="Chen C."/>
            <person name="Cichocki N."/>
            <person name="Clum A."/>
            <person name="Culley D."/>
            <person name="Crous P.W."/>
            <person name="Fauchery L."/>
            <person name="Girlanda M."/>
            <person name="Hayes R.D."/>
            <person name="Keri Z."/>
            <person name="LaButti K."/>
            <person name="Lipzen A."/>
            <person name="Lombard V."/>
            <person name="Magnuson J."/>
            <person name="Maillard F."/>
            <person name="Murat C."/>
            <person name="Nolan M."/>
            <person name="Ohm R.A."/>
            <person name="Pangilinan J."/>
            <person name="Pereira M.F."/>
            <person name="Perotto S."/>
            <person name="Peter M."/>
            <person name="Pfister S."/>
            <person name="Riley R."/>
            <person name="Sitrit Y."/>
            <person name="Stielow J.B."/>
            <person name="Szollosi G."/>
            <person name="Zifcakova L."/>
            <person name="Stursova M."/>
            <person name="Spatafora J.W."/>
            <person name="Tedersoo L."/>
            <person name="Vaario L.M."/>
            <person name="Yamada A."/>
            <person name="Yan M."/>
            <person name="Wang P."/>
            <person name="Xu J."/>
            <person name="Bruns T."/>
            <person name="Baldrian P."/>
            <person name="Vilgalys R."/>
            <person name="Dunand C."/>
            <person name="Henrissat B."/>
            <person name="Grigoriev I.V."/>
            <person name="Hibbett D."/>
            <person name="Nagy L.G."/>
            <person name="Martin F.M."/>
        </authorList>
    </citation>
    <scope>NUCLEOTIDE SEQUENCE</scope>
    <source>
        <strain evidence="11">Prilba</strain>
    </source>
</reference>
<evidence type="ECO:0000256" key="8">
    <source>
        <dbReference type="SAM" id="MobiDB-lite"/>
    </source>
</evidence>
<dbReference type="InterPro" id="IPR011009">
    <property type="entry name" value="Kinase-like_dom_sf"/>
</dbReference>
<sequence length="423" mass="48765">MGCAPSKNIDLTGEVSLYHFDLHRVVGKGAFGKVRVVQHKRSKNLYALKYMDKQQCLKQKAVPNIIQERRLLEEVDHPFLVNLRYAFQDDDNCFFVLDLMLGGDLRYHLNTRGNFPESVVRFWTAELASGLVYLHSNGIMHRDIKPENILLDAKGHAALTDLNIAMHYSQHRMHTSVAGSMAYMAPEVVDDKRPGYSWQVDWWSLGVCVYELLWNRRPFDGKSAEKMRESIMTHPIRKPSQRHGAVSSECTAALFGLLERDPKKRLGCRTGFSSIDEIQSQNWFSQINWEKLQAKQLDPPFVPNQDSANFDFSHQLDEFMLAEKPLTAHKRKANPEKMKPEMRQLETDFTVYDFERSGRRSYYPLNEPLVAEHSHDGRLRPTFTSSSHTNTNTYVQSSTATSQTRSSTSHSERPRYSSQHDPR</sequence>
<evidence type="ECO:0000256" key="1">
    <source>
        <dbReference type="ARBA" id="ARBA00022527"/>
    </source>
</evidence>
<comment type="similarity">
    <text evidence="7">Belongs to the protein kinase superfamily.</text>
</comment>
<name>A0A9P5N534_9AGAM</name>
<proteinExistence type="inferred from homology"/>
<evidence type="ECO:0000259" key="10">
    <source>
        <dbReference type="PROSITE" id="PS51285"/>
    </source>
</evidence>
<keyword evidence="1 7" id="KW-0723">Serine/threonine-protein kinase</keyword>
<gene>
    <name evidence="11" type="ORF">DFH94DRAFT_711193</name>
</gene>
<dbReference type="Gene3D" id="3.30.200.20">
    <property type="entry name" value="Phosphorylase Kinase, domain 1"/>
    <property type="match status" value="1"/>
</dbReference>
<keyword evidence="12" id="KW-1185">Reference proteome</keyword>
<evidence type="ECO:0000256" key="5">
    <source>
        <dbReference type="ARBA" id="ARBA00022840"/>
    </source>
</evidence>
<evidence type="ECO:0000256" key="3">
    <source>
        <dbReference type="ARBA" id="ARBA00022741"/>
    </source>
</evidence>
<dbReference type="InterPro" id="IPR008271">
    <property type="entry name" value="Ser/Thr_kinase_AS"/>
</dbReference>
<dbReference type="GO" id="GO:0004703">
    <property type="term" value="F:G protein-coupled receptor kinase activity"/>
    <property type="evidence" value="ECO:0007669"/>
    <property type="project" value="TreeGrafter"/>
</dbReference>